<keyword evidence="2 5" id="KW-0285">Flavoprotein</keyword>
<dbReference type="AlphaFoldDB" id="A0A2P2LJL9"/>
<keyword evidence="3 5" id="KW-0274">FAD</keyword>
<keyword evidence="5" id="KW-0249">Electron transport</keyword>
<dbReference type="InterPro" id="IPR036188">
    <property type="entry name" value="FAD/NAD-bd_sf"/>
</dbReference>
<dbReference type="InterPro" id="IPR040156">
    <property type="entry name" value="ETF-QO"/>
</dbReference>
<proteinExistence type="predicted"/>
<dbReference type="SUPFAM" id="SSF54373">
    <property type="entry name" value="FAD-linked reductases, C-terminal domain"/>
    <property type="match status" value="1"/>
</dbReference>
<accession>A0A2P2LJL9</accession>
<dbReference type="PANTHER" id="PTHR10617">
    <property type="entry name" value="ELECTRON TRANSFER FLAVOPROTEIN-UBIQUINONE OXIDOREDUCTASE"/>
    <property type="match status" value="1"/>
</dbReference>
<dbReference type="Pfam" id="PF21162">
    <property type="entry name" value="ETFQO_UQ-bd"/>
    <property type="match status" value="1"/>
</dbReference>
<evidence type="ECO:0000313" key="7">
    <source>
        <dbReference type="EMBL" id="MBX18166.1"/>
    </source>
</evidence>
<dbReference type="PANTHER" id="PTHR10617:SF107">
    <property type="entry name" value="ELECTRON TRANSFER FLAVOPROTEIN-UBIQUINONE OXIDOREDUCTASE, MITOCHONDRIAL"/>
    <property type="match status" value="1"/>
</dbReference>
<dbReference type="GO" id="GO:0051539">
    <property type="term" value="F:4 iron, 4 sulfur cluster binding"/>
    <property type="evidence" value="ECO:0007669"/>
    <property type="project" value="UniProtKB-UniRule"/>
</dbReference>
<comment type="cofactor">
    <cofactor evidence="1 5">
        <name>FAD</name>
        <dbReference type="ChEBI" id="CHEBI:57692"/>
    </cofactor>
</comment>
<name>A0A2P2LJL9_RHIMU</name>
<evidence type="ECO:0000256" key="2">
    <source>
        <dbReference type="ARBA" id="ARBA00022630"/>
    </source>
</evidence>
<dbReference type="GO" id="GO:0046872">
    <property type="term" value="F:metal ion binding"/>
    <property type="evidence" value="ECO:0007669"/>
    <property type="project" value="UniProtKB-KW"/>
</dbReference>
<keyword evidence="4 5" id="KW-0560">Oxidoreductase</keyword>
<keyword evidence="5 7" id="KW-0830">Ubiquinone</keyword>
<dbReference type="EC" id="1.5.5.1" evidence="5"/>
<dbReference type="Gene3D" id="3.30.9.90">
    <property type="match status" value="1"/>
</dbReference>
<comment type="catalytic activity">
    <reaction evidence="5">
        <text>a ubiquinone + reduced [electron-transfer flavoprotein] = a ubiquinol + oxidized [electron-transfer flavoprotein] + H(+)</text>
        <dbReference type="Rhea" id="RHEA:24052"/>
        <dbReference type="Rhea" id="RHEA-COMP:9565"/>
        <dbReference type="Rhea" id="RHEA-COMP:9566"/>
        <dbReference type="Rhea" id="RHEA-COMP:10685"/>
        <dbReference type="Rhea" id="RHEA-COMP:10686"/>
        <dbReference type="ChEBI" id="CHEBI:15378"/>
        <dbReference type="ChEBI" id="CHEBI:16389"/>
        <dbReference type="ChEBI" id="CHEBI:17976"/>
        <dbReference type="ChEBI" id="CHEBI:57692"/>
        <dbReference type="ChEBI" id="CHEBI:58307"/>
        <dbReference type="EC" id="1.5.5.1"/>
    </reaction>
</comment>
<protein>
    <recommendedName>
        <fullName evidence="5">Electron transfer flavoprotein-ubiquinone oxidoreductase</fullName>
        <shortName evidence="5">ETF-QO</shortName>
        <ecNumber evidence="5">1.5.5.1</ecNumber>
    </recommendedName>
</protein>
<organism evidence="7">
    <name type="scientific">Rhizophora mucronata</name>
    <name type="common">Asiatic mangrove</name>
    <dbReference type="NCBI Taxonomy" id="61149"/>
    <lineage>
        <taxon>Eukaryota</taxon>
        <taxon>Viridiplantae</taxon>
        <taxon>Streptophyta</taxon>
        <taxon>Embryophyta</taxon>
        <taxon>Tracheophyta</taxon>
        <taxon>Spermatophyta</taxon>
        <taxon>Magnoliopsida</taxon>
        <taxon>eudicotyledons</taxon>
        <taxon>Gunneridae</taxon>
        <taxon>Pentapetalae</taxon>
        <taxon>rosids</taxon>
        <taxon>fabids</taxon>
        <taxon>Malpighiales</taxon>
        <taxon>Rhizophoraceae</taxon>
        <taxon>Rhizophora</taxon>
    </lineage>
</organism>
<evidence type="ECO:0000259" key="6">
    <source>
        <dbReference type="Pfam" id="PF21162"/>
    </source>
</evidence>
<dbReference type="GO" id="GO:0004174">
    <property type="term" value="F:electron-transferring-flavoprotein dehydrogenase activity"/>
    <property type="evidence" value="ECO:0007669"/>
    <property type="project" value="UniProtKB-UniRule"/>
</dbReference>
<keyword evidence="5" id="KW-0813">Transport</keyword>
<dbReference type="EMBL" id="GGEC01037682">
    <property type="protein sequence ID" value="MBX18166.1"/>
    <property type="molecule type" value="Transcribed_RNA"/>
</dbReference>
<reference evidence="7" key="1">
    <citation type="submission" date="2018-02" db="EMBL/GenBank/DDBJ databases">
        <title>Rhizophora mucronata_Transcriptome.</title>
        <authorList>
            <person name="Meera S.P."/>
            <person name="Sreeshan A."/>
            <person name="Augustine A."/>
        </authorList>
    </citation>
    <scope>NUCLEOTIDE SEQUENCE</scope>
    <source>
        <tissue evidence="7">Leaf</tissue>
    </source>
</reference>
<dbReference type="SUPFAM" id="SSF51905">
    <property type="entry name" value="FAD/NAD(P)-binding domain"/>
    <property type="match status" value="1"/>
</dbReference>
<keyword evidence="5" id="KW-0408">Iron</keyword>
<evidence type="ECO:0000256" key="4">
    <source>
        <dbReference type="ARBA" id="ARBA00023002"/>
    </source>
</evidence>
<comment type="function">
    <text evidence="5">Accepts electrons from ETF and reduces ubiquinone.</text>
</comment>
<feature type="domain" description="ETF-QO/FixC ubiquinone-binding" evidence="6">
    <location>
        <begin position="3"/>
        <end position="53"/>
    </location>
</feature>
<sequence>MKDKQVSIGMVIALNYHNPFLNPYEEFQKLKHHPAIKPLLQGGTVLQYGARALNEGGIQSIPYPVFPGGAIIGCSAGFLNVPKIKGTHTAMKSGMLAAEAAFAALHEGSNLESYWETLRNSWIWEELHKARNYRPVRNPLSLFFSL</sequence>
<dbReference type="GO" id="GO:0005743">
    <property type="term" value="C:mitochondrial inner membrane"/>
    <property type="evidence" value="ECO:0007669"/>
    <property type="project" value="TreeGrafter"/>
</dbReference>
<evidence type="ECO:0000256" key="5">
    <source>
        <dbReference type="RuleBase" id="RU366068"/>
    </source>
</evidence>
<keyword evidence="5" id="KW-0479">Metal-binding</keyword>
<keyword evidence="5" id="KW-0411">Iron-sulfur</keyword>
<dbReference type="InterPro" id="IPR049398">
    <property type="entry name" value="ETF-QO/FixC_UQ-bd"/>
</dbReference>
<evidence type="ECO:0000256" key="3">
    <source>
        <dbReference type="ARBA" id="ARBA00022827"/>
    </source>
</evidence>
<comment type="cofactor">
    <cofactor evidence="5">
        <name>[4Fe-4S] cluster</name>
        <dbReference type="ChEBI" id="CHEBI:49883"/>
    </cofactor>
    <text evidence="5">Binds 1 [4Fe-4S] cluster.</text>
</comment>
<evidence type="ECO:0000256" key="1">
    <source>
        <dbReference type="ARBA" id="ARBA00001974"/>
    </source>
</evidence>